<keyword evidence="3" id="KW-1185">Reference proteome</keyword>
<name>A0ABR9XRK3_9CHLB</name>
<evidence type="ECO:0000313" key="3">
    <source>
        <dbReference type="Proteomes" id="UP000619838"/>
    </source>
</evidence>
<organism evidence="2 3">
    <name type="scientific">Prosthecochloris ethylica</name>
    <dbReference type="NCBI Taxonomy" id="2743976"/>
    <lineage>
        <taxon>Bacteria</taxon>
        <taxon>Pseudomonadati</taxon>
        <taxon>Chlorobiota</taxon>
        <taxon>Chlorobiia</taxon>
        <taxon>Chlorobiales</taxon>
        <taxon>Chlorobiaceae</taxon>
        <taxon>Prosthecochloris</taxon>
    </lineage>
</organism>
<feature type="domain" description="DUF3856" evidence="1">
    <location>
        <begin position="2"/>
        <end position="143"/>
    </location>
</feature>
<dbReference type="InterPro" id="IPR024552">
    <property type="entry name" value="DUF3856"/>
</dbReference>
<evidence type="ECO:0000313" key="2">
    <source>
        <dbReference type="EMBL" id="MBF0636473.1"/>
    </source>
</evidence>
<sequence length="174" mass="19920">MKPLKQVAQAYMSVSRGEALLQEGKPEQALQEYRHAMEVTRTIPAEEVFDHDGFDALCNAGLADAFRLLERHQESLEAAEQALGYFSRRGELHEDEGRQWITAVICRAAALGRTSRQADALKAFEMAEEMLEEKKGEMADREERLEMVRSSIATLRSSMPGNRENRKAWWEFWS</sequence>
<comment type="caution">
    <text evidence="2">The sequence shown here is derived from an EMBL/GenBank/DDBJ whole genome shotgun (WGS) entry which is preliminary data.</text>
</comment>
<dbReference type="EMBL" id="JADGII010000005">
    <property type="protein sequence ID" value="MBF0636473.1"/>
    <property type="molecule type" value="Genomic_DNA"/>
</dbReference>
<dbReference type="SUPFAM" id="SSF48452">
    <property type="entry name" value="TPR-like"/>
    <property type="match status" value="1"/>
</dbReference>
<reference evidence="2 3" key="1">
    <citation type="journal article" date="2020" name="Microorganisms">
        <title>Simultaneous Genome Sequencing of Prosthecochloris ethylica and Desulfuromonas acetoxidans within a Syntrophic Mixture Reveals Unique Pili and Protein Interactions.</title>
        <authorList>
            <person name="Kyndt J.A."/>
            <person name="Van Beeumen J.J."/>
            <person name="Meyer T.E."/>
        </authorList>
    </citation>
    <scope>NUCLEOTIDE SEQUENCE [LARGE SCALE GENOMIC DNA]</scope>
    <source>
        <strain evidence="2 3">N3</strain>
    </source>
</reference>
<dbReference type="Gene3D" id="1.25.40.10">
    <property type="entry name" value="Tetratricopeptide repeat domain"/>
    <property type="match status" value="1"/>
</dbReference>
<gene>
    <name evidence="2" type="ORF">INT08_04675</name>
</gene>
<protein>
    <submittedName>
        <fullName evidence="2">DUF3856 domain-containing protein</fullName>
    </submittedName>
</protein>
<accession>A0ABR9XRK3</accession>
<proteinExistence type="predicted"/>
<evidence type="ECO:0000259" key="1">
    <source>
        <dbReference type="Pfam" id="PF12968"/>
    </source>
</evidence>
<dbReference type="Pfam" id="PF12968">
    <property type="entry name" value="DUF3856"/>
    <property type="match status" value="1"/>
</dbReference>
<dbReference type="RefSeq" id="WP_175187231.1">
    <property type="nucleotide sequence ID" value="NZ_JABVZQ010000005.1"/>
</dbReference>
<dbReference type="Proteomes" id="UP000619838">
    <property type="component" value="Unassembled WGS sequence"/>
</dbReference>
<dbReference type="InterPro" id="IPR011990">
    <property type="entry name" value="TPR-like_helical_dom_sf"/>
</dbReference>